<gene>
    <name evidence="3" type="ORF">Fcan01_25206</name>
    <name evidence="2" type="ORF">Fcan01_25207</name>
</gene>
<dbReference type="AlphaFoldDB" id="A0A226D5U3"/>
<evidence type="ECO:0000259" key="1">
    <source>
        <dbReference type="Pfam" id="PF06974"/>
    </source>
</evidence>
<reference evidence="3 4" key="1">
    <citation type="submission" date="2015-12" db="EMBL/GenBank/DDBJ databases">
        <title>The genome of Folsomia candida.</title>
        <authorList>
            <person name="Faddeeva A."/>
            <person name="Derks M.F."/>
            <person name="Anvar Y."/>
            <person name="Smit S."/>
            <person name="Van Straalen N."/>
            <person name="Roelofs D."/>
        </authorList>
    </citation>
    <scope>NUCLEOTIDE SEQUENCE [LARGE SCALE GENOMIC DNA]</scope>
    <source>
        <strain evidence="3 4">VU population</strain>
        <tissue evidence="3">Whole body</tissue>
    </source>
</reference>
<dbReference type="InterPro" id="IPR009721">
    <property type="entry name" value="O-acyltransferase_WSD1_C"/>
</dbReference>
<keyword evidence="4" id="KW-1185">Reference proteome</keyword>
<dbReference type="Proteomes" id="UP000198287">
    <property type="component" value="Unassembled WGS sequence"/>
</dbReference>
<evidence type="ECO:0000313" key="2">
    <source>
        <dbReference type="EMBL" id="OXA40030.1"/>
    </source>
</evidence>
<dbReference type="EMBL" id="LNIX01000036">
    <property type="protein sequence ID" value="OXA40031.1"/>
    <property type="molecule type" value="Genomic_DNA"/>
</dbReference>
<proteinExistence type="predicted"/>
<dbReference type="Pfam" id="PF06974">
    <property type="entry name" value="WS_DGAT_C"/>
    <property type="match status" value="1"/>
</dbReference>
<dbReference type="EMBL" id="LNIX01000036">
    <property type="protein sequence ID" value="OXA40030.1"/>
    <property type="molecule type" value="Genomic_DNA"/>
</dbReference>
<accession>A0A226D5U3</accession>
<protein>
    <recommendedName>
        <fullName evidence="1">O-acyltransferase WSD1 C-terminal domain-containing protein</fullName>
    </recommendedName>
</protein>
<evidence type="ECO:0000313" key="4">
    <source>
        <dbReference type="Proteomes" id="UP000198287"/>
    </source>
</evidence>
<name>A0A226D5U3_FOLCA</name>
<dbReference type="OrthoDB" id="619536at2759"/>
<sequence>MDMTSLKQTSRRIGTNITCILSAGMAGSVRRIMKERKGNLGKDATSLYMLPSPISSHPGTMMNNQLGVPLRIPLSEEKIDQRLTQISQQFRHLFNSTVLLGITAFHRAGALISGSLQKDLRIPNFGSLVHSNLSAFKENPFELFGNRVELLVPICGLQQRHCSIEIISISYIGKMGIAITTDKALLSGPEELTMHMSDMFRTDLLETSTNISIN</sequence>
<evidence type="ECO:0000313" key="3">
    <source>
        <dbReference type="EMBL" id="OXA40031.1"/>
    </source>
</evidence>
<feature type="domain" description="O-acyltransferase WSD1 C-terminal" evidence="1">
    <location>
        <begin position="72"/>
        <end position="201"/>
    </location>
</feature>
<comment type="caution">
    <text evidence="3">The sequence shown here is derived from an EMBL/GenBank/DDBJ whole genome shotgun (WGS) entry which is preliminary data.</text>
</comment>
<organism evidence="3 4">
    <name type="scientific">Folsomia candida</name>
    <name type="common">Springtail</name>
    <dbReference type="NCBI Taxonomy" id="158441"/>
    <lineage>
        <taxon>Eukaryota</taxon>
        <taxon>Metazoa</taxon>
        <taxon>Ecdysozoa</taxon>
        <taxon>Arthropoda</taxon>
        <taxon>Hexapoda</taxon>
        <taxon>Collembola</taxon>
        <taxon>Entomobryomorpha</taxon>
        <taxon>Isotomoidea</taxon>
        <taxon>Isotomidae</taxon>
        <taxon>Proisotominae</taxon>
        <taxon>Folsomia</taxon>
    </lineage>
</organism>